<evidence type="ECO:0008006" key="3">
    <source>
        <dbReference type="Google" id="ProtNLM"/>
    </source>
</evidence>
<evidence type="ECO:0000313" key="1">
    <source>
        <dbReference type="EMBL" id="MFC5014867.1"/>
    </source>
</evidence>
<organism evidence="1 2">
    <name type="scientific">Streptomyces lienomycini</name>
    <dbReference type="NCBI Taxonomy" id="284035"/>
    <lineage>
        <taxon>Bacteria</taxon>
        <taxon>Bacillati</taxon>
        <taxon>Actinomycetota</taxon>
        <taxon>Actinomycetes</taxon>
        <taxon>Kitasatosporales</taxon>
        <taxon>Streptomycetaceae</taxon>
        <taxon>Streptomyces</taxon>
    </lineage>
</organism>
<evidence type="ECO:0000313" key="2">
    <source>
        <dbReference type="Proteomes" id="UP001595855"/>
    </source>
</evidence>
<comment type="caution">
    <text evidence="1">The sequence shown here is derived from an EMBL/GenBank/DDBJ whole genome shotgun (WGS) entry which is preliminary data.</text>
</comment>
<proteinExistence type="predicted"/>
<dbReference type="EMBL" id="JBHSJO010000001">
    <property type="protein sequence ID" value="MFC5014867.1"/>
    <property type="molecule type" value="Genomic_DNA"/>
</dbReference>
<dbReference type="Proteomes" id="UP001595855">
    <property type="component" value="Unassembled WGS sequence"/>
</dbReference>
<reference evidence="2" key="1">
    <citation type="journal article" date="2019" name="Int. J. Syst. Evol. Microbiol.">
        <title>The Global Catalogue of Microorganisms (GCM) 10K type strain sequencing project: providing services to taxonomists for standard genome sequencing and annotation.</title>
        <authorList>
            <consortium name="The Broad Institute Genomics Platform"/>
            <consortium name="The Broad Institute Genome Sequencing Center for Infectious Disease"/>
            <person name="Wu L."/>
            <person name="Ma J."/>
        </authorList>
    </citation>
    <scope>NUCLEOTIDE SEQUENCE [LARGE SCALE GENOMIC DNA]</scope>
    <source>
        <strain evidence="2">CGMCC 4.1542</strain>
    </source>
</reference>
<accession>A0ABV9WPF6</accession>
<keyword evidence="2" id="KW-1185">Reference proteome</keyword>
<sequence>METPATTHRCFYIAPIGATGSDIRRRSDQILRHIVKPAALECGYQATRADEIDSSGLISTQVLERILGDGLVIADLTDQNPNVFYELAVRHTTGKPFIQIISEGQPVPFDVQGLRTIELDHRDLDSAAEAREAIVRAIKAVEAGEAVNTPMTYTMDLAELRSSDKVEERGVADILEVVKGIQRQLSRPATETSARHDLALLQNVIGMWVQQGHLQRDSLMVLMGELKSKNGSAWLQDLMHSTFPGTTAPAQEA</sequence>
<protein>
    <recommendedName>
        <fullName evidence="3">Nucleoside 2-deoxyribosyltransferase</fullName>
    </recommendedName>
</protein>
<name>A0ABV9WPF6_9ACTN</name>
<dbReference type="RefSeq" id="WP_271320919.1">
    <property type="nucleotide sequence ID" value="NZ_BAAATN010000001.1"/>
</dbReference>
<gene>
    <name evidence="1" type="ORF">ACFPRC_08230</name>
</gene>